<dbReference type="InterPro" id="IPR006054">
    <property type="entry name" value="DnaQ"/>
</dbReference>
<dbReference type="GO" id="GO:0003887">
    <property type="term" value="F:DNA-directed DNA polymerase activity"/>
    <property type="evidence" value="ECO:0007669"/>
    <property type="project" value="UniProtKB-EC"/>
</dbReference>
<dbReference type="GeneID" id="46921329"/>
<dbReference type="RefSeq" id="WP_100590674.1">
    <property type="nucleotide sequence ID" value="NZ_CP015578.1"/>
</dbReference>
<keyword evidence="4" id="KW-0548">Nucleotidyltransferase</keyword>
<dbReference type="SUPFAM" id="SSF53098">
    <property type="entry name" value="Ribonuclease H-like"/>
    <property type="match status" value="1"/>
</dbReference>
<dbReference type="CDD" id="cd06127">
    <property type="entry name" value="DEDDh"/>
    <property type="match status" value="1"/>
</dbReference>
<dbReference type="GO" id="GO:0008408">
    <property type="term" value="F:3'-5' exonuclease activity"/>
    <property type="evidence" value="ECO:0007669"/>
    <property type="project" value="TreeGrafter"/>
</dbReference>
<evidence type="ECO:0000313" key="5">
    <source>
        <dbReference type="Proteomes" id="UP000202031"/>
    </source>
</evidence>
<evidence type="ECO:0000256" key="1">
    <source>
        <dbReference type="ARBA" id="ARBA00025483"/>
    </source>
</evidence>
<feature type="domain" description="Exonuclease" evidence="3">
    <location>
        <begin position="72"/>
        <end position="234"/>
    </location>
</feature>
<name>A0A1X9SMZ6_9BACT</name>
<comment type="subunit">
    <text evidence="2">DNA polymerase III contains a core (composed of alpha, epsilon and theta chains) that associates with a tau subunit. This core dimerizes to form the POLIII' complex. PolIII' associates with the gamma complex (composed of gamma, delta, delta', psi and chi chains) and with the beta chain to form the complete DNA polymerase III complex.</text>
</comment>
<sequence>MKNKLDNFIDLLAKTNLNYHDFIQKANDIDELADIIEPKNLADWRLLGLELERLDNGKIVMPTRFRDFNEQVFCIVDIETNGGIKSGQIIEIGAVKIQGGKEIDRFETLVWASEIPQNISELTGIYQLDLVDAPHLANALESFRLFLADSVFVAHNVKFDYDFISISLAKLGFGMLLNRKICTIDLARRTIESNRYGLDALKQILGIDNAHHRALNDAIAACEIFKECIKRVPWHVQSVEDLILFSKTAKTLKTPNVIEQINPPKTDFRS</sequence>
<accession>A0A1X9SMZ6</accession>
<proteinExistence type="predicted"/>
<keyword evidence="4" id="KW-0808">Transferase</keyword>
<gene>
    <name evidence="4" type="primary">dnaQ</name>
    <name evidence="4" type="ORF">CLAN_0856</name>
</gene>
<dbReference type="Gene3D" id="3.30.420.10">
    <property type="entry name" value="Ribonuclease H-like superfamily/Ribonuclease H"/>
    <property type="match status" value="1"/>
</dbReference>
<dbReference type="FunFam" id="3.30.420.10:FF:000045">
    <property type="entry name" value="3'-5' exonuclease DinG"/>
    <property type="match status" value="1"/>
</dbReference>
<evidence type="ECO:0000259" key="3">
    <source>
        <dbReference type="SMART" id="SM00479"/>
    </source>
</evidence>
<dbReference type="Proteomes" id="UP000202031">
    <property type="component" value="Chromosome"/>
</dbReference>
<dbReference type="GO" id="GO:0045004">
    <property type="term" value="P:DNA replication proofreading"/>
    <property type="evidence" value="ECO:0007669"/>
    <property type="project" value="TreeGrafter"/>
</dbReference>
<dbReference type="PANTHER" id="PTHR30231:SF41">
    <property type="entry name" value="DNA POLYMERASE III SUBUNIT EPSILON"/>
    <property type="match status" value="1"/>
</dbReference>
<dbReference type="Pfam" id="PF00929">
    <property type="entry name" value="RNase_T"/>
    <property type="match status" value="1"/>
</dbReference>
<dbReference type="InterPro" id="IPR013520">
    <property type="entry name" value="Ribonucl_H"/>
</dbReference>
<dbReference type="InterPro" id="IPR036397">
    <property type="entry name" value="RNaseH_sf"/>
</dbReference>
<reference evidence="5" key="2">
    <citation type="journal article" date="2017" name="Genome Biol. Evol.">
        <title>Comparative genomic analysis identifies a Campylobacter clade deficient in selenium metabolism.</title>
        <authorList>
            <person name="Miller W.G."/>
            <person name="Yee E."/>
            <person name="Lopes B.S."/>
            <person name="Chapman M.H."/>
            <person name="Huynh S."/>
            <person name="Bono J.L."/>
            <person name="Parker C.T."/>
            <person name="Strachan N.J.C."/>
            <person name="Forbes K.J."/>
        </authorList>
    </citation>
    <scope>NUCLEOTIDE SEQUENCE [LARGE SCALE GENOMIC DNA]</scope>
    <source>
        <strain evidence="5">NCTC 13004</strain>
    </source>
</reference>
<dbReference type="KEGG" id="clx:CLAN_0856"/>
<dbReference type="GO" id="GO:0003677">
    <property type="term" value="F:DNA binding"/>
    <property type="evidence" value="ECO:0007669"/>
    <property type="project" value="InterPro"/>
</dbReference>
<reference evidence="5" key="1">
    <citation type="journal article" date="2017" name="Genome Biol. Evol.">
        <title>Comparative Genomic Analysis Identifies a Campylobacter Clade Deficient in Selenium Metabolism.</title>
        <authorList>
            <person name="Miller W.G."/>
            <person name="Yee E."/>
            <person name="Lopes B.S."/>
            <person name="Chapman M.H."/>
            <person name="Huynh S."/>
            <person name="Bono J.L."/>
            <person name="Parker C.T."/>
            <person name="Strachan N.J.C."/>
            <person name="Forbes K.J."/>
        </authorList>
    </citation>
    <scope>NUCLEOTIDE SEQUENCE [LARGE SCALE GENOMIC DNA]</scope>
    <source>
        <strain evidence="5">NCTC 13004</strain>
    </source>
</reference>
<dbReference type="EMBL" id="CP015578">
    <property type="protein sequence ID" value="ARQ97601.1"/>
    <property type="molecule type" value="Genomic_DNA"/>
</dbReference>
<dbReference type="NCBIfam" id="NF006316">
    <property type="entry name" value="PRK08517.1"/>
    <property type="match status" value="1"/>
</dbReference>
<dbReference type="PANTHER" id="PTHR30231">
    <property type="entry name" value="DNA POLYMERASE III SUBUNIT EPSILON"/>
    <property type="match status" value="1"/>
</dbReference>
<evidence type="ECO:0000313" key="4">
    <source>
        <dbReference type="EMBL" id="ARQ97601.1"/>
    </source>
</evidence>
<organism evidence="4 5">
    <name type="scientific">Campylobacter lanienae NCTC 13004</name>
    <dbReference type="NCBI Taxonomy" id="1031753"/>
    <lineage>
        <taxon>Bacteria</taxon>
        <taxon>Pseudomonadati</taxon>
        <taxon>Campylobacterota</taxon>
        <taxon>Epsilonproteobacteria</taxon>
        <taxon>Campylobacterales</taxon>
        <taxon>Campylobacteraceae</taxon>
        <taxon>Campylobacter</taxon>
    </lineage>
</organism>
<dbReference type="SMART" id="SM00479">
    <property type="entry name" value="EXOIII"/>
    <property type="match status" value="1"/>
</dbReference>
<dbReference type="AlphaFoldDB" id="A0A1X9SMZ6"/>
<dbReference type="InterPro" id="IPR012337">
    <property type="entry name" value="RNaseH-like_sf"/>
</dbReference>
<dbReference type="NCBIfam" id="TIGR00573">
    <property type="entry name" value="dnaq"/>
    <property type="match status" value="1"/>
</dbReference>
<protein>
    <submittedName>
        <fullName evidence="4">DNA polymerase III, epsilon subunit</fullName>
        <ecNumber evidence="4">2.7.7.7</ecNumber>
    </submittedName>
</protein>
<dbReference type="GO" id="GO:0005829">
    <property type="term" value="C:cytosol"/>
    <property type="evidence" value="ECO:0007669"/>
    <property type="project" value="TreeGrafter"/>
</dbReference>
<evidence type="ECO:0000256" key="2">
    <source>
        <dbReference type="ARBA" id="ARBA00026073"/>
    </source>
</evidence>
<comment type="function">
    <text evidence="1">DNA polymerase III is a complex, multichain enzyme responsible for most of the replicative synthesis in bacteria. The epsilon subunit contain the editing function and is a proofreading 3'-5' exonuclease.</text>
</comment>
<dbReference type="EC" id="2.7.7.7" evidence="4"/>